<evidence type="ECO:0000256" key="1">
    <source>
        <dbReference type="ARBA" id="ARBA00022679"/>
    </source>
</evidence>
<protein>
    <submittedName>
        <fullName evidence="4">Homoserine O-acetyltransferase</fullName>
    </submittedName>
</protein>
<dbReference type="RefSeq" id="WP_090407721.1">
    <property type="nucleotide sequence ID" value="NZ_FNDQ01000009.1"/>
</dbReference>
<organism evidence="4 5">
    <name type="scientific">Myroides phaeus</name>
    <dbReference type="NCBI Taxonomy" id="702745"/>
    <lineage>
        <taxon>Bacteria</taxon>
        <taxon>Pseudomonadati</taxon>
        <taxon>Bacteroidota</taxon>
        <taxon>Flavobacteriia</taxon>
        <taxon>Flavobacteriales</taxon>
        <taxon>Flavobacteriaceae</taxon>
        <taxon>Myroides</taxon>
    </lineage>
</organism>
<evidence type="ECO:0000256" key="2">
    <source>
        <dbReference type="PIRSR" id="PIRSR000443-1"/>
    </source>
</evidence>
<keyword evidence="1 4" id="KW-0808">Transferase</keyword>
<dbReference type="SUPFAM" id="SSF53474">
    <property type="entry name" value="alpha/beta-Hydrolases"/>
    <property type="match status" value="1"/>
</dbReference>
<dbReference type="InterPro" id="IPR000073">
    <property type="entry name" value="AB_hydrolase_1"/>
</dbReference>
<dbReference type="Proteomes" id="UP000243588">
    <property type="component" value="Unassembled WGS sequence"/>
</dbReference>
<dbReference type="PIRSF" id="PIRSF000443">
    <property type="entry name" value="Homoser_Ac_trans"/>
    <property type="match status" value="1"/>
</dbReference>
<feature type="active site" description="Nucleophile" evidence="2">
    <location>
        <position position="127"/>
    </location>
</feature>
<dbReference type="STRING" id="702745.SAMN05421818_10911"/>
<dbReference type="Pfam" id="PF00561">
    <property type="entry name" value="Abhydrolase_1"/>
    <property type="match status" value="1"/>
</dbReference>
<dbReference type="PANTHER" id="PTHR32268:SF11">
    <property type="entry name" value="HOMOSERINE O-ACETYLTRANSFERASE"/>
    <property type="match status" value="1"/>
</dbReference>
<evidence type="ECO:0000259" key="3">
    <source>
        <dbReference type="Pfam" id="PF00561"/>
    </source>
</evidence>
<dbReference type="PANTHER" id="PTHR32268">
    <property type="entry name" value="HOMOSERINE O-ACETYLTRANSFERASE"/>
    <property type="match status" value="1"/>
</dbReference>
<evidence type="ECO:0000313" key="5">
    <source>
        <dbReference type="Proteomes" id="UP000243588"/>
    </source>
</evidence>
<name>A0A1G8E175_9FLAO</name>
<reference evidence="5" key="1">
    <citation type="submission" date="2016-10" db="EMBL/GenBank/DDBJ databases">
        <authorList>
            <person name="Varghese N."/>
            <person name="Submissions S."/>
        </authorList>
    </citation>
    <scope>NUCLEOTIDE SEQUENCE [LARGE SCALE GENOMIC DNA]</scope>
    <source>
        <strain evidence="5">DSM 23313</strain>
    </source>
</reference>
<dbReference type="PRINTS" id="PR00111">
    <property type="entry name" value="ABHYDROLASE"/>
</dbReference>
<dbReference type="GO" id="GO:0009092">
    <property type="term" value="P:homoserine metabolic process"/>
    <property type="evidence" value="ECO:0007669"/>
    <property type="project" value="TreeGrafter"/>
</dbReference>
<dbReference type="AlphaFoldDB" id="A0A1G8E175"/>
<proteinExistence type="predicted"/>
<evidence type="ECO:0000313" key="4">
    <source>
        <dbReference type="EMBL" id="SDH63722.1"/>
    </source>
</evidence>
<dbReference type="Gene3D" id="3.40.50.1820">
    <property type="entry name" value="alpha/beta hydrolase"/>
    <property type="match status" value="1"/>
</dbReference>
<dbReference type="InterPro" id="IPR008220">
    <property type="entry name" value="HAT_MetX-like"/>
</dbReference>
<dbReference type="EMBL" id="FNDQ01000009">
    <property type="protein sequence ID" value="SDH63722.1"/>
    <property type="molecule type" value="Genomic_DNA"/>
</dbReference>
<accession>A0A1G8E175</accession>
<feature type="active site" evidence="2">
    <location>
        <position position="303"/>
    </location>
</feature>
<dbReference type="GO" id="GO:0004414">
    <property type="term" value="F:homoserine O-acetyltransferase activity"/>
    <property type="evidence" value="ECO:0007669"/>
    <property type="project" value="TreeGrafter"/>
</dbReference>
<gene>
    <name evidence="4" type="ORF">SAMN05421818_10911</name>
</gene>
<dbReference type="GO" id="GO:0009086">
    <property type="term" value="P:methionine biosynthetic process"/>
    <property type="evidence" value="ECO:0007669"/>
    <property type="project" value="TreeGrafter"/>
</dbReference>
<feature type="domain" description="AB hydrolase-1" evidence="3">
    <location>
        <begin position="37"/>
        <end position="159"/>
    </location>
</feature>
<keyword evidence="5" id="KW-1185">Reference proteome</keyword>
<sequence length="321" mass="36339">MNSLKEITLTNYVIPNAKTQDFTLTYQVFGQPLHTAPIVVINHALTGNSDVSGENGWWKSLVGTNQVIDLKRYTVIAFDIPGNGYNQNPSHLITDYKIITTQLIADLFWKGLQTIGVDNLYAVVGGSLGGSIAWEMALQKPNAIQHLIPIATSIRASDWLIGNALVQDSILTNSTNPIEDARMHAMLLYRTPASLQLKFNNQIKEQEEQYAIESWLKYHGKTLNNRFTLSSYKLMNHLLKTIGHHLTEETLEQFAKQSSTNILSIAVDSDYMFTSTEQKQIVERIKKHKKNIAFKEIQSIHGHDAFLIEYEQLNHLLTDIF</sequence>
<feature type="active site" evidence="2">
    <location>
        <position position="270"/>
    </location>
</feature>
<dbReference type="InterPro" id="IPR029058">
    <property type="entry name" value="AB_hydrolase_fold"/>
</dbReference>